<reference evidence="1" key="1">
    <citation type="journal article" date="2021" name="IMA Fungus">
        <title>Genomic characterization of three marine fungi, including Emericellopsis atlantica sp. nov. with signatures of a generalist lifestyle and marine biomass degradation.</title>
        <authorList>
            <person name="Hagestad O.C."/>
            <person name="Hou L."/>
            <person name="Andersen J.H."/>
            <person name="Hansen E.H."/>
            <person name="Altermark B."/>
            <person name="Li C."/>
            <person name="Kuhnert E."/>
            <person name="Cox R.J."/>
            <person name="Crous P.W."/>
            <person name="Spatafora J.W."/>
            <person name="Lail K."/>
            <person name="Amirebrahimi M."/>
            <person name="Lipzen A."/>
            <person name="Pangilinan J."/>
            <person name="Andreopoulos W."/>
            <person name="Hayes R.D."/>
            <person name="Ng V."/>
            <person name="Grigoriev I.V."/>
            <person name="Jackson S.A."/>
            <person name="Sutton T.D.S."/>
            <person name="Dobson A.D.W."/>
            <person name="Rama T."/>
        </authorList>
    </citation>
    <scope>NUCLEOTIDE SEQUENCE</scope>
    <source>
        <strain evidence="1">TS7</strain>
    </source>
</reference>
<keyword evidence="2" id="KW-1185">Reference proteome</keyword>
<gene>
    <name evidence="1" type="ORF">F5Z01DRAFT_638067</name>
</gene>
<sequence length="188" mass="21318">MSNLLASSLTNIIQAEGNIHESAKALLFYAIKCHLAICEESSRLREFDARGVWTIAWMNLRSTYPSTLHAIGLLRRLLGMFGASQLCYPPLIDKLQTPSDNLRLLASLLGATSPRIDRDFQVMPLLKKYHLYQGINIVASSQKYTEYMPKLFLAPPHVLVSYPRELHKLLSITGKLYAEKLFSYLNFS</sequence>
<dbReference type="AlphaFoldDB" id="A0A9P7ZJL7"/>
<protein>
    <submittedName>
        <fullName evidence="1">Uncharacterized protein</fullName>
    </submittedName>
</protein>
<dbReference type="RefSeq" id="XP_046116830.1">
    <property type="nucleotide sequence ID" value="XM_046262338.1"/>
</dbReference>
<comment type="caution">
    <text evidence="1">The sequence shown here is derived from an EMBL/GenBank/DDBJ whole genome shotgun (WGS) entry which is preliminary data.</text>
</comment>
<name>A0A9P7ZJL7_9HYPO</name>
<organism evidence="1 2">
    <name type="scientific">Emericellopsis atlantica</name>
    <dbReference type="NCBI Taxonomy" id="2614577"/>
    <lineage>
        <taxon>Eukaryota</taxon>
        <taxon>Fungi</taxon>
        <taxon>Dikarya</taxon>
        <taxon>Ascomycota</taxon>
        <taxon>Pezizomycotina</taxon>
        <taxon>Sordariomycetes</taxon>
        <taxon>Hypocreomycetidae</taxon>
        <taxon>Hypocreales</taxon>
        <taxon>Bionectriaceae</taxon>
        <taxon>Emericellopsis</taxon>
    </lineage>
</organism>
<dbReference type="Proteomes" id="UP000887229">
    <property type="component" value="Unassembled WGS sequence"/>
</dbReference>
<dbReference type="GeneID" id="70293241"/>
<evidence type="ECO:0000313" key="2">
    <source>
        <dbReference type="Proteomes" id="UP000887229"/>
    </source>
</evidence>
<evidence type="ECO:0000313" key="1">
    <source>
        <dbReference type="EMBL" id="KAG9252906.1"/>
    </source>
</evidence>
<dbReference type="EMBL" id="MU251260">
    <property type="protein sequence ID" value="KAG9252906.1"/>
    <property type="molecule type" value="Genomic_DNA"/>
</dbReference>
<proteinExistence type="predicted"/>
<accession>A0A9P7ZJL7</accession>